<dbReference type="GO" id="GO:0005759">
    <property type="term" value="C:mitochondrial matrix"/>
    <property type="evidence" value="ECO:0007669"/>
    <property type="project" value="TreeGrafter"/>
</dbReference>
<dbReference type="GO" id="GO:0016279">
    <property type="term" value="F:protein-lysine N-methyltransferase activity"/>
    <property type="evidence" value="ECO:0007669"/>
    <property type="project" value="TreeGrafter"/>
</dbReference>
<evidence type="ECO:0000313" key="4">
    <source>
        <dbReference type="Proteomes" id="UP000050761"/>
    </source>
</evidence>
<evidence type="ECO:0000313" key="3">
    <source>
        <dbReference type="EMBL" id="VDP50472.1"/>
    </source>
</evidence>
<keyword evidence="2" id="KW-0808">Transferase</keyword>
<dbReference type="InterPro" id="IPR050078">
    <property type="entry name" value="Ribosomal_L11_MeTrfase_PrmA"/>
</dbReference>
<evidence type="ECO:0000256" key="1">
    <source>
        <dbReference type="ARBA" id="ARBA00022603"/>
    </source>
</evidence>
<dbReference type="EMBL" id="UZAH01037712">
    <property type="protein sequence ID" value="VDP50472.1"/>
    <property type="molecule type" value="Genomic_DNA"/>
</dbReference>
<gene>
    <name evidence="3" type="ORF">HPBE_LOCUS25316</name>
</gene>
<dbReference type="Proteomes" id="UP000050761">
    <property type="component" value="Unassembled WGS sequence"/>
</dbReference>
<accession>A0A3P8DGB8</accession>
<dbReference type="WBParaSite" id="HPBE_0002531701-mRNA-1">
    <property type="protein sequence ID" value="HPBE_0002531701-mRNA-1"/>
    <property type="gene ID" value="HPBE_0002531701"/>
</dbReference>
<evidence type="ECO:0000313" key="5">
    <source>
        <dbReference type="WBParaSite" id="HPBE_0002531701-mRNA-1"/>
    </source>
</evidence>
<reference evidence="5" key="2">
    <citation type="submission" date="2019-09" db="UniProtKB">
        <authorList>
            <consortium name="WormBaseParasite"/>
        </authorList>
    </citation>
    <scope>IDENTIFICATION</scope>
</reference>
<accession>A0A183GRJ7</accession>
<dbReference type="AlphaFoldDB" id="A0A183GRJ7"/>
<sequence>MTSVIPTYCNLPYFSVIRKTDVRFVISTPNNPSRGEVWAKSVIMTSEAKMSFVILGDMFYDVDFTEALFSWLKRLGNSTTTRILAGDPDRHPLADQQLSRYTSRIDKHLIAQYPLPECVTREHYGFESVKVFELR</sequence>
<keyword evidence="1" id="KW-0489">Methyltransferase</keyword>
<protein>
    <submittedName>
        <fullName evidence="5">Methyltransferase</fullName>
    </submittedName>
</protein>
<keyword evidence="4" id="KW-1185">Reference proteome</keyword>
<dbReference type="OrthoDB" id="194386at2759"/>
<name>A0A183GRJ7_HELPZ</name>
<organism evidence="4 5">
    <name type="scientific">Heligmosomoides polygyrus</name>
    <name type="common">Parasitic roundworm</name>
    <dbReference type="NCBI Taxonomy" id="6339"/>
    <lineage>
        <taxon>Eukaryota</taxon>
        <taxon>Metazoa</taxon>
        <taxon>Ecdysozoa</taxon>
        <taxon>Nematoda</taxon>
        <taxon>Chromadorea</taxon>
        <taxon>Rhabditida</taxon>
        <taxon>Rhabditina</taxon>
        <taxon>Rhabditomorpha</taxon>
        <taxon>Strongyloidea</taxon>
        <taxon>Heligmosomidae</taxon>
        <taxon>Heligmosomoides</taxon>
    </lineage>
</organism>
<proteinExistence type="predicted"/>
<reference evidence="3 4" key="1">
    <citation type="submission" date="2018-11" db="EMBL/GenBank/DDBJ databases">
        <authorList>
            <consortium name="Pathogen Informatics"/>
        </authorList>
    </citation>
    <scope>NUCLEOTIDE SEQUENCE [LARGE SCALE GENOMIC DNA]</scope>
</reference>
<dbReference type="GO" id="GO:0032259">
    <property type="term" value="P:methylation"/>
    <property type="evidence" value="ECO:0007669"/>
    <property type="project" value="UniProtKB-KW"/>
</dbReference>
<dbReference type="PANTHER" id="PTHR43648:SF1">
    <property type="entry name" value="ELECTRON TRANSFER FLAVOPROTEIN BETA SUBUNIT LYSINE METHYLTRANSFERASE"/>
    <property type="match status" value="1"/>
</dbReference>
<dbReference type="PANTHER" id="PTHR43648">
    <property type="entry name" value="ELECTRON TRANSFER FLAVOPROTEIN BETA SUBUNIT LYSINE METHYLTRANSFERASE"/>
    <property type="match status" value="1"/>
</dbReference>
<evidence type="ECO:0000256" key="2">
    <source>
        <dbReference type="ARBA" id="ARBA00022679"/>
    </source>
</evidence>